<organism evidence="2 3">
    <name type="scientific">Rangifer tarandus platyrhynchus</name>
    <name type="common">Svalbard reindeer</name>
    <dbReference type="NCBI Taxonomy" id="3082113"/>
    <lineage>
        <taxon>Eukaryota</taxon>
        <taxon>Metazoa</taxon>
        <taxon>Chordata</taxon>
        <taxon>Craniata</taxon>
        <taxon>Vertebrata</taxon>
        <taxon>Euteleostomi</taxon>
        <taxon>Mammalia</taxon>
        <taxon>Eutheria</taxon>
        <taxon>Laurasiatheria</taxon>
        <taxon>Artiodactyla</taxon>
        <taxon>Ruminantia</taxon>
        <taxon>Pecora</taxon>
        <taxon>Cervidae</taxon>
        <taxon>Odocoileinae</taxon>
        <taxon>Rangifer</taxon>
    </lineage>
</organism>
<gene>
    <name evidence="2" type="ORF">MRATA1EN1_LOCUS9190</name>
</gene>
<feature type="compositionally biased region" description="Gly residues" evidence="1">
    <location>
        <begin position="7"/>
        <end position="20"/>
    </location>
</feature>
<feature type="region of interest" description="Disordered" evidence="1">
    <location>
        <begin position="41"/>
        <end position="93"/>
    </location>
</feature>
<dbReference type="EMBL" id="OX459938">
    <property type="protein sequence ID" value="CAI9160228.1"/>
    <property type="molecule type" value="Genomic_DNA"/>
</dbReference>
<feature type="compositionally biased region" description="Low complexity" evidence="1">
    <location>
        <begin position="42"/>
        <end position="68"/>
    </location>
</feature>
<reference evidence="2" key="1">
    <citation type="submission" date="2023-04" db="EMBL/GenBank/DDBJ databases">
        <authorList>
            <consortium name="ELIXIR-Norway"/>
        </authorList>
    </citation>
    <scope>NUCLEOTIDE SEQUENCE [LARGE SCALE GENOMIC DNA]</scope>
</reference>
<evidence type="ECO:0000313" key="3">
    <source>
        <dbReference type="Proteomes" id="UP001176941"/>
    </source>
</evidence>
<keyword evidence="3" id="KW-1185">Reference proteome</keyword>
<accession>A0ABN8YFD8</accession>
<dbReference type="Proteomes" id="UP001176941">
    <property type="component" value="Chromosome 2"/>
</dbReference>
<proteinExistence type="predicted"/>
<sequence>MASRSLGGLGGSRGGGGGGKKSLSARNAAVERRNLITACRYGAARRSGTEEGAAGARAGESASPRGPGDSPPSPGRAGRVRGQRVPSGAGLGSKARTFRQFQCWEPLRGGLGAGLGEDLFSGYSLASE</sequence>
<name>A0ABN8YFD8_RANTA</name>
<evidence type="ECO:0000256" key="1">
    <source>
        <dbReference type="SAM" id="MobiDB-lite"/>
    </source>
</evidence>
<feature type="region of interest" description="Disordered" evidence="1">
    <location>
        <begin position="1"/>
        <end position="27"/>
    </location>
</feature>
<evidence type="ECO:0000313" key="2">
    <source>
        <dbReference type="EMBL" id="CAI9160228.1"/>
    </source>
</evidence>
<protein>
    <submittedName>
        <fullName evidence="2">Uncharacterized protein</fullName>
    </submittedName>
</protein>